<dbReference type="InterPro" id="IPR050789">
    <property type="entry name" value="Diverse_Enzym_Activities"/>
</dbReference>
<dbReference type="Pfam" id="PF00144">
    <property type="entry name" value="Beta-lactamase"/>
    <property type="match status" value="1"/>
</dbReference>
<evidence type="ECO:0000313" key="4">
    <source>
        <dbReference type="Proteomes" id="UP000256661"/>
    </source>
</evidence>
<keyword evidence="1" id="KW-0732">Signal</keyword>
<dbReference type="OrthoDB" id="9814204at2"/>
<dbReference type="PANTHER" id="PTHR43283">
    <property type="entry name" value="BETA-LACTAMASE-RELATED"/>
    <property type="match status" value="1"/>
</dbReference>
<reference evidence="3 4" key="1">
    <citation type="submission" date="2018-08" db="EMBL/GenBank/DDBJ databases">
        <title>Sequencing the genomes of 1000 actinobacteria strains.</title>
        <authorList>
            <person name="Klenk H.-P."/>
        </authorList>
    </citation>
    <scope>NUCLEOTIDE SEQUENCE [LARGE SCALE GENOMIC DNA]</scope>
    <source>
        <strain evidence="3 4">DSM 43927</strain>
    </source>
</reference>
<dbReference type="Gene3D" id="3.40.710.10">
    <property type="entry name" value="DD-peptidase/beta-lactamase superfamily"/>
    <property type="match status" value="1"/>
</dbReference>
<dbReference type="Proteomes" id="UP000256661">
    <property type="component" value="Unassembled WGS sequence"/>
</dbReference>
<dbReference type="InterPro" id="IPR001466">
    <property type="entry name" value="Beta-lactam-related"/>
</dbReference>
<name>A0A3D9SH63_9ACTN</name>
<evidence type="ECO:0000313" key="3">
    <source>
        <dbReference type="EMBL" id="REE95239.1"/>
    </source>
</evidence>
<dbReference type="RefSeq" id="WP_116026356.1">
    <property type="nucleotide sequence ID" value="NZ_QTTT01000001.1"/>
</dbReference>
<keyword evidence="4" id="KW-1185">Reference proteome</keyword>
<proteinExistence type="predicted"/>
<dbReference type="AlphaFoldDB" id="A0A3D9SH63"/>
<dbReference type="SUPFAM" id="SSF56601">
    <property type="entry name" value="beta-lactamase/transpeptidase-like"/>
    <property type="match status" value="1"/>
</dbReference>
<feature type="signal peptide" evidence="1">
    <location>
        <begin position="1"/>
        <end position="29"/>
    </location>
</feature>
<feature type="chain" id="PRO_5017815609" description="Beta-lactamase-related domain-containing protein" evidence="1">
    <location>
        <begin position="30"/>
        <end position="371"/>
    </location>
</feature>
<gene>
    <name evidence="3" type="ORF">DFJ69_0622</name>
</gene>
<dbReference type="InterPro" id="IPR012338">
    <property type="entry name" value="Beta-lactam/transpept-like"/>
</dbReference>
<dbReference type="EMBL" id="QTTT01000001">
    <property type="protein sequence ID" value="REE95239.1"/>
    <property type="molecule type" value="Genomic_DNA"/>
</dbReference>
<evidence type="ECO:0000259" key="2">
    <source>
        <dbReference type="Pfam" id="PF00144"/>
    </source>
</evidence>
<accession>A0A3D9SH63</accession>
<evidence type="ECO:0000256" key="1">
    <source>
        <dbReference type="SAM" id="SignalP"/>
    </source>
</evidence>
<protein>
    <recommendedName>
        <fullName evidence="2">Beta-lactamase-related domain-containing protein</fullName>
    </recommendedName>
</protein>
<feature type="domain" description="Beta-lactamase-related" evidence="2">
    <location>
        <begin position="83"/>
        <end position="345"/>
    </location>
</feature>
<sequence length="371" mass="39403">MRRRSLSPALAAALAAALTVGVATAPAQAAPGVAVSRAAEPGDTIKFTGFDTVKPSSDPLALTDAPRDLNVTYTHNGQTRTLEEYLGRAAQGLVVLDGDKIVKEWYSGGTSKDTQFQSWSMSKSFTSAAFGIALEEGRIGSLEDTVGRYLPELASSPFGDVTLRDLLRMSSGINWNEVVDAPLMQAQVIAGVSTLSVAARTSRGWAPGSRFNYSGINTAVLAAVLAKATGVPYHRYIEDKLWGPAGMADTVDIANDRNGHSLGYCCYHAGVRDYARFGLLMLNDGRAKGRQVVPASWVSASVAPSGVVPDYGLHWWIDGTEGYYASGLAGQIIYVSVKHRVVIAKSTLVSLDESDTLAAMRAIAAEVARTR</sequence>
<organism evidence="3 4">
    <name type="scientific">Thermomonospora umbrina</name>
    <dbReference type="NCBI Taxonomy" id="111806"/>
    <lineage>
        <taxon>Bacteria</taxon>
        <taxon>Bacillati</taxon>
        <taxon>Actinomycetota</taxon>
        <taxon>Actinomycetes</taxon>
        <taxon>Streptosporangiales</taxon>
        <taxon>Thermomonosporaceae</taxon>
        <taxon>Thermomonospora</taxon>
    </lineage>
</organism>
<comment type="caution">
    <text evidence="3">The sequence shown here is derived from an EMBL/GenBank/DDBJ whole genome shotgun (WGS) entry which is preliminary data.</text>
</comment>
<dbReference type="PANTHER" id="PTHR43283:SF14">
    <property type="entry name" value="BLL8153 PROTEIN"/>
    <property type="match status" value="1"/>
</dbReference>